<proteinExistence type="predicted"/>
<dbReference type="SUPFAM" id="SSF52047">
    <property type="entry name" value="RNI-like"/>
    <property type="match status" value="1"/>
</dbReference>
<reference evidence="1" key="1">
    <citation type="submission" date="2023-07" db="EMBL/GenBank/DDBJ databases">
        <title>Chromosome-level genome assembly of Artemia franciscana.</title>
        <authorList>
            <person name="Jo E."/>
        </authorList>
    </citation>
    <scope>NUCLEOTIDE SEQUENCE</scope>
    <source>
        <tissue evidence="1">Whole body</tissue>
    </source>
</reference>
<dbReference type="InterPro" id="IPR032675">
    <property type="entry name" value="LRR_dom_sf"/>
</dbReference>
<evidence type="ECO:0000313" key="2">
    <source>
        <dbReference type="Proteomes" id="UP001187531"/>
    </source>
</evidence>
<dbReference type="AlphaFoldDB" id="A0AA88HRH5"/>
<sequence>MEDITSPLNYDPNSFPKLENLALEGLTASFLGDLSLKKDLIRRYHCFHEESSILSSLGLTDPKFIDTYVRHRLELLPGLVGEKFREHFLRKFFEERHLLSASSIYDLFLFESLTEISIRLRDCELNEVQNVCHIVTVKAPNLRVLKAKISSSARLSDFDSRLEVLFKSLGKLKCLESLTLEIGVEVKPHLFSILGVNCPKLKHIVGVPANMESTARLLFQNPEKIFPGRGKSFQKMLKTYLKDSLLTPLARNLETLIFEDDFEATSDIKFLANILFSLPNLRKMDINPGNSVDLFRSMNSNVKKFGPIRLETVMVKGGTIDTLQNIKNVAPNIGSLELSNFHWGKRNKMPPAFKSLRKLRLELTDKNMLGTLLDHLCPYLTSLCCVFTPLNLNPISRMEYLKELELYPSSSESIQVPQGLFQSIERFLLHAECGNESIWDEIIHRPGSLKEIDIQCLHGMEEEEKFQKFAGHGQWKVLNIQRCEGLTLSRVFDLLKFNPGLKSLTLPGSFMPEKPMTEEDAKLVEVIRRHCWRNEVSLKIQNLHLYHCRYSQCAPSPTVHLGSFINNFGIDIGYSMDSDDGEDDDPDFFDMLQRAMVGDYDVDDIYSENYDSDEFSF</sequence>
<protein>
    <submittedName>
        <fullName evidence="1">Uncharacterized protein</fullName>
    </submittedName>
</protein>
<accession>A0AA88HRH5</accession>
<name>A0AA88HRH5_ARTSF</name>
<comment type="caution">
    <text evidence="1">The sequence shown here is derived from an EMBL/GenBank/DDBJ whole genome shotgun (WGS) entry which is preliminary data.</text>
</comment>
<evidence type="ECO:0000313" key="1">
    <source>
        <dbReference type="EMBL" id="KAK2715763.1"/>
    </source>
</evidence>
<gene>
    <name evidence="1" type="ORF">QYM36_010365</name>
</gene>
<dbReference type="Proteomes" id="UP001187531">
    <property type="component" value="Unassembled WGS sequence"/>
</dbReference>
<keyword evidence="2" id="KW-1185">Reference proteome</keyword>
<organism evidence="1 2">
    <name type="scientific">Artemia franciscana</name>
    <name type="common">Brine shrimp</name>
    <name type="synonym">Artemia sanfranciscana</name>
    <dbReference type="NCBI Taxonomy" id="6661"/>
    <lineage>
        <taxon>Eukaryota</taxon>
        <taxon>Metazoa</taxon>
        <taxon>Ecdysozoa</taxon>
        <taxon>Arthropoda</taxon>
        <taxon>Crustacea</taxon>
        <taxon>Branchiopoda</taxon>
        <taxon>Anostraca</taxon>
        <taxon>Artemiidae</taxon>
        <taxon>Artemia</taxon>
    </lineage>
</organism>
<dbReference type="Gene3D" id="3.80.10.10">
    <property type="entry name" value="Ribonuclease Inhibitor"/>
    <property type="match status" value="1"/>
</dbReference>
<dbReference type="EMBL" id="JAVRJZ010000012">
    <property type="protein sequence ID" value="KAK2715763.1"/>
    <property type="molecule type" value="Genomic_DNA"/>
</dbReference>